<keyword evidence="1" id="KW-0732">Signal</keyword>
<dbReference type="Pfam" id="PF12893">
    <property type="entry name" value="Lumazine_bd_2"/>
    <property type="match status" value="1"/>
</dbReference>
<evidence type="ECO:0008006" key="4">
    <source>
        <dbReference type="Google" id="ProtNLM"/>
    </source>
</evidence>
<dbReference type="EMBL" id="FOJG01000001">
    <property type="protein sequence ID" value="SEW36532.1"/>
    <property type="molecule type" value="Genomic_DNA"/>
</dbReference>
<sequence>MRPLFLSTLLLFGCANACAQTPETSAKAIVNQLFTAMRNSDSAGIVACFAPGASLKSVTEDKAGNTVVKDTPIPEFASVVGNLPANAADERIVFDNVLIDGNMASIWTPYRFFFKGQFSHCGVDAFLLVKLSNSWKILHILDTRRKENCIENK</sequence>
<dbReference type="AlphaFoldDB" id="A0A1I0R8Q5"/>
<evidence type="ECO:0000256" key="1">
    <source>
        <dbReference type="SAM" id="SignalP"/>
    </source>
</evidence>
<dbReference type="STRING" id="29529.SAMN04488122_2401"/>
<accession>A0A1I0R8Q5</accession>
<dbReference type="InterPro" id="IPR039437">
    <property type="entry name" value="FrzH/put_lumazine-bd"/>
</dbReference>
<evidence type="ECO:0000313" key="3">
    <source>
        <dbReference type="Proteomes" id="UP000199310"/>
    </source>
</evidence>
<dbReference type="InterPro" id="IPR032710">
    <property type="entry name" value="NTF2-like_dom_sf"/>
</dbReference>
<feature type="signal peptide" evidence="1">
    <location>
        <begin position="1"/>
        <end position="19"/>
    </location>
</feature>
<dbReference type="Gene3D" id="3.10.450.50">
    <property type="match status" value="1"/>
</dbReference>
<keyword evidence="3" id="KW-1185">Reference proteome</keyword>
<protein>
    <recommendedName>
        <fullName evidence="4">Lumazine-binding</fullName>
    </recommendedName>
</protein>
<dbReference type="SUPFAM" id="SSF54427">
    <property type="entry name" value="NTF2-like"/>
    <property type="match status" value="1"/>
</dbReference>
<feature type="chain" id="PRO_5011623481" description="Lumazine-binding" evidence="1">
    <location>
        <begin position="20"/>
        <end position="153"/>
    </location>
</feature>
<proteinExistence type="predicted"/>
<reference evidence="3" key="1">
    <citation type="submission" date="2016-10" db="EMBL/GenBank/DDBJ databases">
        <authorList>
            <person name="Varghese N."/>
            <person name="Submissions S."/>
        </authorList>
    </citation>
    <scope>NUCLEOTIDE SEQUENCE [LARGE SCALE GENOMIC DNA]</scope>
    <source>
        <strain evidence="3">DSM 3695</strain>
    </source>
</reference>
<dbReference type="Proteomes" id="UP000199310">
    <property type="component" value="Unassembled WGS sequence"/>
</dbReference>
<dbReference type="RefSeq" id="WP_089894933.1">
    <property type="nucleotide sequence ID" value="NZ_FOJG01000001.1"/>
</dbReference>
<evidence type="ECO:0000313" key="2">
    <source>
        <dbReference type="EMBL" id="SEW36532.1"/>
    </source>
</evidence>
<gene>
    <name evidence="2" type="ORF">SAMN04488122_2401</name>
</gene>
<organism evidence="2 3">
    <name type="scientific">Chitinophaga arvensicola</name>
    <dbReference type="NCBI Taxonomy" id="29529"/>
    <lineage>
        <taxon>Bacteria</taxon>
        <taxon>Pseudomonadati</taxon>
        <taxon>Bacteroidota</taxon>
        <taxon>Chitinophagia</taxon>
        <taxon>Chitinophagales</taxon>
        <taxon>Chitinophagaceae</taxon>
        <taxon>Chitinophaga</taxon>
    </lineage>
</organism>
<name>A0A1I0R8Q5_9BACT</name>
<dbReference type="OrthoDB" id="117186at2"/>